<dbReference type="Proteomes" id="UP000712080">
    <property type="component" value="Unassembled WGS sequence"/>
</dbReference>
<evidence type="ECO:0000313" key="2">
    <source>
        <dbReference type="EMBL" id="NMH27430.1"/>
    </source>
</evidence>
<protein>
    <recommendedName>
        <fullName evidence="4">DUF3887 domain-containing protein</fullName>
    </recommendedName>
</protein>
<organism evidence="2 3">
    <name type="scientific">Flavobacterium silvaticum</name>
    <dbReference type="NCBI Taxonomy" id="1852020"/>
    <lineage>
        <taxon>Bacteria</taxon>
        <taxon>Pseudomonadati</taxon>
        <taxon>Bacteroidota</taxon>
        <taxon>Flavobacteriia</taxon>
        <taxon>Flavobacteriales</taxon>
        <taxon>Flavobacteriaceae</taxon>
        <taxon>Flavobacterium</taxon>
    </lineage>
</organism>
<comment type="caution">
    <text evidence="2">The sequence shown here is derived from an EMBL/GenBank/DDBJ whole genome shotgun (WGS) entry which is preliminary data.</text>
</comment>
<feature type="chain" id="PRO_5036718148" description="DUF3887 domain-containing protein" evidence="1">
    <location>
        <begin position="31"/>
        <end position="156"/>
    </location>
</feature>
<sequence length="156" mass="17343">MHFQMKTGISRIVFPIAFLLSLLCSSCADKSTGEIESRVEIVQKSMQHHSLDSLRPYLASGYTVKGLPQGFEALVLSELFKKMPAPKGYVITKTSEEKRGTRLKATFYFENIDSLHANFLIAKDGQFLELNLLDSADIKTAADSVPAQTEKDSKPQ</sequence>
<reference evidence="2" key="1">
    <citation type="submission" date="2020-02" db="EMBL/GenBank/DDBJ databases">
        <title>Flavobacterium sp. genome.</title>
        <authorList>
            <person name="Jung H.S."/>
            <person name="Baek J.H."/>
            <person name="Jeon C.O."/>
        </authorList>
    </citation>
    <scope>NUCLEOTIDE SEQUENCE</scope>
    <source>
        <strain evidence="2">SE-s28</strain>
    </source>
</reference>
<dbReference type="EMBL" id="JAAMPU010000100">
    <property type="protein sequence ID" value="NMH27430.1"/>
    <property type="molecule type" value="Genomic_DNA"/>
</dbReference>
<keyword evidence="3" id="KW-1185">Reference proteome</keyword>
<dbReference type="AlphaFoldDB" id="A0A972FLH4"/>
<evidence type="ECO:0008006" key="4">
    <source>
        <dbReference type="Google" id="ProtNLM"/>
    </source>
</evidence>
<name>A0A972FLH4_9FLAO</name>
<feature type="signal peptide" evidence="1">
    <location>
        <begin position="1"/>
        <end position="30"/>
    </location>
</feature>
<accession>A0A972FLH4</accession>
<dbReference type="RefSeq" id="WP_169526428.1">
    <property type="nucleotide sequence ID" value="NZ_JAAMPU010000100.1"/>
</dbReference>
<keyword evidence="1" id="KW-0732">Signal</keyword>
<evidence type="ECO:0000256" key="1">
    <source>
        <dbReference type="SAM" id="SignalP"/>
    </source>
</evidence>
<evidence type="ECO:0000313" key="3">
    <source>
        <dbReference type="Proteomes" id="UP000712080"/>
    </source>
</evidence>
<gene>
    <name evidence="2" type="ORF">G6047_05240</name>
</gene>
<proteinExistence type="predicted"/>